<dbReference type="Pfam" id="PF12796">
    <property type="entry name" value="Ank_2"/>
    <property type="match status" value="1"/>
</dbReference>
<dbReference type="GeneID" id="29988524"/>
<feature type="repeat" description="ANK" evidence="3">
    <location>
        <begin position="324"/>
        <end position="356"/>
    </location>
</feature>
<dbReference type="PROSITE" id="PS50088">
    <property type="entry name" value="ANK_REPEAT"/>
    <property type="match status" value="2"/>
</dbReference>
<dbReference type="PANTHER" id="PTHR24198">
    <property type="entry name" value="ANKYRIN REPEAT AND PROTEIN KINASE DOMAIN-CONTAINING PROTEIN"/>
    <property type="match status" value="1"/>
</dbReference>
<dbReference type="Proteomes" id="UP000054821">
    <property type="component" value="Unassembled WGS sequence"/>
</dbReference>
<name>A0A2P4ZA60_9HYPO</name>
<keyword evidence="2 3" id="KW-0040">ANK repeat</keyword>
<dbReference type="RefSeq" id="XP_018658359.1">
    <property type="nucleotide sequence ID" value="XM_018808441.1"/>
</dbReference>
<evidence type="ECO:0000256" key="2">
    <source>
        <dbReference type="ARBA" id="ARBA00023043"/>
    </source>
</evidence>
<dbReference type="SUPFAM" id="SSF48403">
    <property type="entry name" value="Ankyrin repeat"/>
    <property type="match status" value="1"/>
</dbReference>
<keyword evidence="6" id="KW-1185">Reference proteome</keyword>
<proteinExistence type="predicted"/>
<dbReference type="SMART" id="SM00248">
    <property type="entry name" value="ANK"/>
    <property type="match status" value="3"/>
</dbReference>
<evidence type="ECO:0000313" key="6">
    <source>
        <dbReference type="Proteomes" id="UP000054821"/>
    </source>
</evidence>
<feature type="repeat" description="ANK" evidence="3">
    <location>
        <begin position="289"/>
        <end position="321"/>
    </location>
</feature>
<gene>
    <name evidence="5" type="ORF">TGAM01_v209924</name>
</gene>
<dbReference type="AlphaFoldDB" id="A0A2P4ZA60"/>
<dbReference type="PRINTS" id="PR01415">
    <property type="entry name" value="ANKYRIN"/>
</dbReference>
<dbReference type="PANTHER" id="PTHR24198:SF165">
    <property type="entry name" value="ANKYRIN REPEAT-CONTAINING PROTEIN-RELATED"/>
    <property type="match status" value="1"/>
</dbReference>
<organism evidence="5 6">
    <name type="scientific">Trichoderma gamsii</name>
    <dbReference type="NCBI Taxonomy" id="398673"/>
    <lineage>
        <taxon>Eukaryota</taxon>
        <taxon>Fungi</taxon>
        <taxon>Dikarya</taxon>
        <taxon>Ascomycota</taxon>
        <taxon>Pezizomycotina</taxon>
        <taxon>Sordariomycetes</taxon>
        <taxon>Hypocreomycetidae</taxon>
        <taxon>Hypocreales</taxon>
        <taxon>Hypocreaceae</taxon>
        <taxon>Trichoderma</taxon>
    </lineage>
</organism>
<reference evidence="5 6" key="1">
    <citation type="journal article" date="2016" name="Genome Announc.">
        <title>Draft Whole-Genome Sequence of Trichoderma gamsii T6085, a Promising Biocontrol Agent of Fusarium Head Blight on Wheat.</title>
        <authorList>
            <person name="Baroncelli R."/>
            <person name="Zapparata A."/>
            <person name="Piaggeschi G."/>
            <person name="Sarrocco S."/>
            <person name="Vannacci G."/>
        </authorList>
    </citation>
    <scope>NUCLEOTIDE SEQUENCE [LARGE SCALE GENOMIC DNA]</scope>
    <source>
        <strain evidence="5 6">T6085</strain>
    </source>
</reference>
<dbReference type="EMBL" id="JPDN02000053">
    <property type="protein sequence ID" value="PON21198.1"/>
    <property type="molecule type" value="Genomic_DNA"/>
</dbReference>
<dbReference type="InterPro" id="IPR036770">
    <property type="entry name" value="Ankyrin_rpt-contain_sf"/>
</dbReference>
<evidence type="ECO:0000256" key="1">
    <source>
        <dbReference type="ARBA" id="ARBA00022737"/>
    </source>
</evidence>
<dbReference type="Gene3D" id="1.25.40.20">
    <property type="entry name" value="Ankyrin repeat-containing domain"/>
    <property type="match status" value="1"/>
</dbReference>
<evidence type="ECO:0000256" key="3">
    <source>
        <dbReference type="PROSITE-ProRule" id="PRU00023"/>
    </source>
</evidence>
<comment type="caution">
    <text evidence="5">The sequence shown here is derived from an EMBL/GenBank/DDBJ whole genome shotgun (WGS) entry which is preliminary data.</text>
</comment>
<protein>
    <submittedName>
        <fullName evidence="5">Uncharacterized protein</fullName>
    </submittedName>
</protein>
<keyword evidence="1" id="KW-0677">Repeat</keyword>
<accession>A0A2P4ZA60</accession>
<feature type="compositionally biased region" description="Polar residues" evidence="4">
    <location>
        <begin position="43"/>
        <end position="53"/>
    </location>
</feature>
<feature type="region of interest" description="Disordered" evidence="4">
    <location>
        <begin position="1"/>
        <end position="61"/>
    </location>
</feature>
<feature type="compositionally biased region" description="Basic and acidic residues" evidence="4">
    <location>
        <begin position="10"/>
        <end position="22"/>
    </location>
</feature>
<dbReference type="STRING" id="398673.A0A2P4ZA60"/>
<dbReference type="InterPro" id="IPR002110">
    <property type="entry name" value="Ankyrin_rpt"/>
</dbReference>
<sequence length="379" mass="42008">MAAENEDQEDYTHERMSIDRSKGASRNSNLSKPILVRAKPETTPGNRTDNQAHASRPEDDNDIIVVEDRRVSIANAALKGVLLAQYSEDESVIKTMPFLKCIRYLVWVDSQVGSDQCPEESREPRDVGNHTEFGFLPYASVYWPDHFQRAAPVSLECLDVLKQVLLLLENNSLFWSSLARKYQPNLFGLDTAESPLEIAASLGVTQVVEEMLSHIEKPISEEKEGLIRKSMMLAIEHGHSNIALRLYEMEPSCKASQLYKAASGGFNELLCSFPVFNSVKESINSYDTVGYTPLHYAAQHGHAETLNLLLANVASAKLLSDDGAKRAALHLAVRIANLDIIMSLIEGGADVTARDSAEYNVLALSAEGGFDELIQFFYD</sequence>
<dbReference type="PROSITE" id="PS50297">
    <property type="entry name" value="ANK_REP_REGION"/>
    <property type="match status" value="2"/>
</dbReference>
<evidence type="ECO:0000256" key="4">
    <source>
        <dbReference type="SAM" id="MobiDB-lite"/>
    </source>
</evidence>
<evidence type="ECO:0000313" key="5">
    <source>
        <dbReference type="EMBL" id="PON21198.1"/>
    </source>
</evidence>